<dbReference type="Proteomes" id="UP000190831">
    <property type="component" value="Chromosome G"/>
</dbReference>
<dbReference type="GO" id="GO:0015031">
    <property type="term" value="P:protein transport"/>
    <property type="evidence" value="ECO:0007669"/>
    <property type="project" value="UniProtKB-KW"/>
</dbReference>
<reference evidence="11 12" key="1">
    <citation type="submission" date="2016-03" db="EMBL/GenBank/DDBJ databases">
        <authorList>
            <person name="Devillers H."/>
        </authorList>
    </citation>
    <scope>NUCLEOTIDE SEQUENCE [LARGE SCALE GENOMIC DNA]</scope>
    <source>
        <strain evidence="11">CBS 6772</strain>
    </source>
</reference>
<dbReference type="OrthoDB" id="261831at2759"/>
<keyword evidence="12" id="KW-1185">Reference proteome</keyword>
<sequence>MGFIHPENSLHQRDNNRTQLFDLNYDQLSNRASSPYDKGNKLDISQSTLSQLESQNDDQMSTMKEKIGALKSLSLRMGEEIRGSNHTMDQLGEVFEGTSTKLKQTFNKMLIMAKTSRISLRTWLFIFFVVFLLFFWVWIR</sequence>
<dbReference type="InterPro" id="IPR000727">
    <property type="entry name" value="T_SNARE_dom"/>
</dbReference>
<accession>A0A1G4MI89</accession>
<dbReference type="InterPro" id="IPR039899">
    <property type="entry name" value="BET1_SNARE"/>
</dbReference>
<keyword evidence="6" id="KW-0333">Golgi apparatus</keyword>
<evidence type="ECO:0000256" key="8">
    <source>
        <dbReference type="ARBA" id="ARBA00046280"/>
    </source>
</evidence>
<comment type="subcellular location">
    <subcellularLocation>
        <location evidence="8">Endomembrane system</location>
        <topology evidence="8">Single-pass type IV membrane protein</topology>
    </subcellularLocation>
    <subcellularLocation>
        <location evidence="1">Golgi apparatus membrane</location>
    </subcellularLocation>
</comment>
<protein>
    <submittedName>
        <fullName evidence="11">LAFE_0G10946g1_1</fullName>
    </submittedName>
</protein>
<evidence type="ECO:0000256" key="5">
    <source>
        <dbReference type="ARBA" id="ARBA00022989"/>
    </source>
</evidence>
<evidence type="ECO:0000256" key="4">
    <source>
        <dbReference type="ARBA" id="ARBA00022927"/>
    </source>
</evidence>
<evidence type="ECO:0000256" key="7">
    <source>
        <dbReference type="ARBA" id="ARBA00023136"/>
    </source>
</evidence>
<dbReference type="PROSITE" id="PS50192">
    <property type="entry name" value="T_SNARE"/>
    <property type="match status" value="1"/>
</dbReference>
<dbReference type="STRING" id="4955.A0A1G4MI89"/>
<dbReference type="PANTHER" id="PTHR12791">
    <property type="entry name" value="GOLGI SNARE BET1-RELATED"/>
    <property type="match status" value="1"/>
</dbReference>
<dbReference type="GO" id="GO:0000139">
    <property type="term" value="C:Golgi membrane"/>
    <property type="evidence" value="ECO:0007669"/>
    <property type="project" value="UniProtKB-SubCell"/>
</dbReference>
<dbReference type="SUPFAM" id="SSF58038">
    <property type="entry name" value="SNARE fusion complex"/>
    <property type="match status" value="1"/>
</dbReference>
<dbReference type="CDD" id="cd15853">
    <property type="entry name" value="SNARE_Bet1"/>
    <property type="match status" value="1"/>
</dbReference>
<proteinExistence type="predicted"/>
<dbReference type="Gene3D" id="1.20.5.110">
    <property type="match status" value="1"/>
</dbReference>
<keyword evidence="5 9" id="KW-1133">Transmembrane helix</keyword>
<keyword evidence="4" id="KW-0653">Protein transport</keyword>
<keyword evidence="7 9" id="KW-0472">Membrane</keyword>
<organism evidence="11 12">
    <name type="scientific">Lachancea fermentati</name>
    <name type="common">Zygosaccharomyces fermentati</name>
    <dbReference type="NCBI Taxonomy" id="4955"/>
    <lineage>
        <taxon>Eukaryota</taxon>
        <taxon>Fungi</taxon>
        <taxon>Dikarya</taxon>
        <taxon>Ascomycota</taxon>
        <taxon>Saccharomycotina</taxon>
        <taxon>Saccharomycetes</taxon>
        <taxon>Saccharomycetales</taxon>
        <taxon>Saccharomycetaceae</taxon>
        <taxon>Lachancea</taxon>
    </lineage>
</organism>
<evidence type="ECO:0000256" key="1">
    <source>
        <dbReference type="ARBA" id="ARBA00004394"/>
    </source>
</evidence>
<evidence type="ECO:0000313" key="12">
    <source>
        <dbReference type="Proteomes" id="UP000190831"/>
    </source>
</evidence>
<name>A0A1G4MI89_LACFM</name>
<dbReference type="AlphaFoldDB" id="A0A1G4MI89"/>
<dbReference type="SMART" id="SM00397">
    <property type="entry name" value="t_SNARE"/>
    <property type="match status" value="1"/>
</dbReference>
<gene>
    <name evidence="11" type="ORF">LAFE_0G10946G</name>
</gene>
<evidence type="ECO:0000259" key="10">
    <source>
        <dbReference type="PROSITE" id="PS50192"/>
    </source>
</evidence>
<keyword evidence="2" id="KW-0813">Transport</keyword>
<keyword evidence="3 9" id="KW-0812">Transmembrane</keyword>
<evidence type="ECO:0000256" key="3">
    <source>
        <dbReference type="ARBA" id="ARBA00022692"/>
    </source>
</evidence>
<evidence type="ECO:0000256" key="6">
    <source>
        <dbReference type="ARBA" id="ARBA00023034"/>
    </source>
</evidence>
<evidence type="ECO:0000256" key="9">
    <source>
        <dbReference type="SAM" id="Phobius"/>
    </source>
</evidence>
<dbReference type="EMBL" id="LT598486">
    <property type="protein sequence ID" value="SCW03461.1"/>
    <property type="molecule type" value="Genomic_DNA"/>
</dbReference>
<evidence type="ECO:0000313" key="11">
    <source>
        <dbReference type="EMBL" id="SCW03461.1"/>
    </source>
</evidence>
<feature type="domain" description="T-SNARE coiled-coil homology" evidence="10">
    <location>
        <begin position="50"/>
        <end position="112"/>
    </location>
</feature>
<dbReference type="OMA" id="MNRMLIM"/>
<evidence type="ECO:0000256" key="2">
    <source>
        <dbReference type="ARBA" id="ARBA00022448"/>
    </source>
</evidence>
<feature type="transmembrane region" description="Helical" evidence="9">
    <location>
        <begin position="118"/>
        <end position="139"/>
    </location>
</feature>